<evidence type="ECO:0000313" key="4">
    <source>
        <dbReference type="Proteomes" id="UP001501585"/>
    </source>
</evidence>
<evidence type="ECO:0000259" key="2">
    <source>
        <dbReference type="Pfam" id="PF01381"/>
    </source>
</evidence>
<proteinExistence type="predicted"/>
<dbReference type="SUPFAM" id="SSF47413">
    <property type="entry name" value="lambda repressor-like DNA-binding domains"/>
    <property type="match status" value="1"/>
</dbReference>
<evidence type="ECO:0000313" key="3">
    <source>
        <dbReference type="EMBL" id="GAA1994196.1"/>
    </source>
</evidence>
<evidence type="ECO:0000256" key="1">
    <source>
        <dbReference type="SAM" id="MobiDB-lite"/>
    </source>
</evidence>
<comment type="caution">
    <text evidence="3">The sequence shown here is derived from an EMBL/GenBank/DDBJ whole genome shotgun (WGS) entry which is preliminary data.</text>
</comment>
<organism evidence="3 4">
    <name type="scientific">Nocardiopsis rhodophaea</name>
    <dbReference type="NCBI Taxonomy" id="280238"/>
    <lineage>
        <taxon>Bacteria</taxon>
        <taxon>Bacillati</taxon>
        <taxon>Actinomycetota</taxon>
        <taxon>Actinomycetes</taxon>
        <taxon>Streptosporangiales</taxon>
        <taxon>Nocardiopsidaceae</taxon>
        <taxon>Nocardiopsis</taxon>
    </lineage>
</organism>
<dbReference type="InterPro" id="IPR010982">
    <property type="entry name" value="Lambda_DNA-bd_dom_sf"/>
</dbReference>
<feature type="region of interest" description="Disordered" evidence="1">
    <location>
        <begin position="89"/>
        <end position="143"/>
    </location>
</feature>
<name>A0ABN2SXA1_9ACTN</name>
<gene>
    <name evidence="3" type="ORF">GCM10009799_20350</name>
</gene>
<dbReference type="InterPro" id="IPR001387">
    <property type="entry name" value="Cro/C1-type_HTH"/>
</dbReference>
<keyword evidence="4" id="KW-1185">Reference proteome</keyword>
<dbReference type="Pfam" id="PF01381">
    <property type="entry name" value="HTH_3"/>
    <property type="match status" value="1"/>
</dbReference>
<dbReference type="Gene3D" id="1.10.260.40">
    <property type="entry name" value="lambda repressor-like DNA-binding domains"/>
    <property type="match status" value="1"/>
</dbReference>
<dbReference type="CDD" id="cd00093">
    <property type="entry name" value="HTH_XRE"/>
    <property type="match status" value="1"/>
</dbReference>
<protein>
    <recommendedName>
        <fullName evidence="2">HTH cro/C1-type domain-containing protein</fullName>
    </recommendedName>
</protein>
<reference evidence="3 4" key="1">
    <citation type="journal article" date="2019" name="Int. J. Syst. Evol. Microbiol.">
        <title>The Global Catalogue of Microorganisms (GCM) 10K type strain sequencing project: providing services to taxonomists for standard genome sequencing and annotation.</title>
        <authorList>
            <consortium name="The Broad Institute Genomics Platform"/>
            <consortium name="The Broad Institute Genome Sequencing Center for Infectious Disease"/>
            <person name="Wu L."/>
            <person name="Ma J."/>
        </authorList>
    </citation>
    <scope>NUCLEOTIDE SEQUENCE [LARGE SCALE GENOMIC DNA]</scope>
    <source>
        <strain evidence="3 4">JCM 15313</strain>
    </source>
</reference>
<feature type="domain" description="HTH cro/C1-type" evidence="2">
    <location>
        <begin position="19"/>
        <end position="66"/>
    </location>
</feature>
<dbReference type="Proteomes" id="UP001501585">
    <property type="component" value="Unassembled WGS sequence"/>
</dbReference>
<dbReference type="EMBL" id="BAAAPC010000007">
    <property type="protein sequence ID" value="GAA1994196.1"/>
    <property type="molecule type" value="Genomic_DNA"/>
</dbReference>
<accession>A0ABN2SXA1</accession>
<sequence length="177" mass="19149">MQGKNSEGPWDPPWLKRTIRSIRDTLGIRQAQIAAWAEVGQPQVSRWVAGTSRPGYEPIRRIQRALARQALASSSEVADTLTDLIRELGEASGYPGGPLDPAPSDSGLAPSGPVSPLESVLAEVAEEARGHLTGLPGSDADREDVERQLGEYLRSQATIFVMSKVAEATQRTQRHNT</sequence>